<keyword evidence="1 4" id="KW-0489">Methyltransferase</keyword>
<gene>
    <name evidence="4" type="ORF">ACIB24_00565</name>
</gene>
<dbReference type="Gene3D" id="3.40.50.150">
    <property type="entry name" value="Vaccinia Virus protein VP39"/>
    <property type="match status" value="1"/>
</dbReference>
<dbReference type="GO" id="GO:0008168">
    <property type="term" value="F:methyltransferase activity"/>
    <property type="evidence" value="ECO:0007669"/>
    <property type="project" value="UniProtKB-KW"/>
</dbReference>
<dbReference type="GO" id="GO:0032259">
    <property type="term" value="P:methylation"/>
    <property type="evidence" value="ECO:0007669"/>
    <property type="project" value="UniProtKB-KW"/>
</dbReference>
<dbReference type="PANTHER" id="PTHR43861">
    <property type="entry name" value="TRANS-ACONITATE 2-METHYLTRANSFERASE-RELATED"/>
    <property type="match status" value="1"/>
</dbReference>
<proteinExistence type="predicted"/>
<evidence type="ECO:0000259" key="3">
    <source>
        <dbReference type="Pfam" id="PF13649"/>
    </source>
</evidence>
<evidence type="ECO:0000313" key="5">
    <source>
        <dbReference type="Proteomes" id="UP001612915"/>
    </source>
</evidence>
<dbReference type="InterPro" id="IPR041698">
    <property type="entry name" value="Methyltransf_25"/>
</dbReference>
<dbReference type="RefSeq" id="WP_398273607.1">
    <property type="nucleotide sequence ID" value="NZ_JBITLV010000001.1"/>
</dbReference>
<evidence type="ECO:0000256" key="2">
    <source>
        <dbReference type="ARBA" id="ARBA00022679"/>
    </source>
</evidence>
<comment type="caution">
    <text evidence="4">The sequence shown here is derived from an EMBL/GenBank/DDBJ whole genome shotgun (WGS) entry which is preliminary data.</text>
</comment>
<dbReference type="InterPro" id="IPR029063">
    <property type="entry name" value="SAM-dependent_MTases_sf"/>
</dbReference>
<accession>A0ABW8AHR8</accession>
<keyword evidence="2" id="KW-0808">Transferase</keyword>
<feature type="domain" description="Methyltransferase" evidence="3">
    <location>
        <begin position="51"/>
        <end position="141"/>
    </location>
</feature>
<keyword evidence="5" id="KW-1185">Reference proteome</keyword>
<organism evidence="4 5">
    <name type="scientific">Spongisporangium articulatum</name>
    <dbReference type="NCBI Taxonomy" id="3362603"/>
    <lineage>
        <taxon>Bacteria</taxon>
        <taxon>Bacillati</taxon>
        <taxon>Actinomycetota</taxon>
        <taxon>Actinomycetes</taxon>
        <taxon>Kineosporiales</taxon>
        <taxon>Kineosporiaceae</taxon>
        <taxon>Spongisporangium</taxon>
    </lineage>
</organism>
<name>A0ABW8AHR8_9ACTN</name>
<dbReference type="CDD" id="cd02440">
    <property type="entry name" value="AdoMet_MTases"/>
    <property type="match status" value="1"/>
</dbReference>
<dbReference type="Proteomes" id="UP001612915">
    <property type="component" value="Unassembled WGS sequence"/>
</dbReference>
<sequence length="191" mass="21578">MVELSNLAAHFDAKYDVEPDPWRYRDSWYERRKYAITVSCLPRPAYRAVWEPGCSIGELTVLLAARAERVDACDISRAAVFAARQRTADLPNVRVEQAALPTCPPGASYDLVVLSEVLYYLDESDRDATLQRAEAAVEPGGDLVVVHWRHHPEDAWAAGETVNDQVRHRPGWAPVVRHEEADFVLDVLTRR</sequence>
<dbReference type="Pfam" id="PF13649">
    <property type="entry name" value="Methyltransf_25"/>
    <property type="match status" value="1"/>
</dbReference>
<protein>
    <submittedName>
        <fullName evidence="4">Class I SAM-dependent methyltransferase</fullName>
    </submittedName>
</protein>
<evidence type="ECO:0000313" key="4">
    <source>
        <dbReference type="EMBL" id="MFI7585547.1"/>
    </source>
</evidence>
<dbReference type="PANTHER" id="PTHR43861:SF1">
    <property type="entry name" value="TRANS-ACONITATE 2-METHYLTRANSFERASE"/>
    <property type="match status" value="1"/>
</dbReference>
<dbReference type="SUPFAM" id="SSF53335">
    <property type="entry name" value="S-adenosyl-L-methionine-dependent methyltransferases"/>
    <property type="match status" value="1"/>
</dbReference>
<dbReference type="EMBL" id="JBITLV010000001">
    <property type="protein sequence ID" value="MFI7585547.1"/>
    <property type="molecule type" value="Genomic_DNA"/>
</dbReference>
<evidence type="ECO:0000256" key="1">
    <source>
        <dbReference type="ARBA" id="ARBA00022603"/>
    </source>
</evidence>
<reference evidence="4 5" key="1">
    <citation type="submission" date="2024-10" db="EMBL/GenBank/DDBJ databases">
        <title>The Natural Products Discovery Center: Release of the First 8490 Sequenced Strains for Exploring Actinobacteria Biosynthetic Diversity.</title>
        <authorList>
            <person name="Kalkreuter E."/>
            <person name="Kautsar S.A."/>
            <person name="Yang D."/>
            <person name="Bader C.D."/>
            <person name="Teijaro C.N."/>
            <person name="Fluegel L."/>
            <person name="Davis C.M."/>
            <person name="Simpson J.R."/>
            <person name="Lauterbach L."/>
            <person name="Steele A.D."/>
            <person name="Gui C."/>
            <person name="Meng S."/>
            <person name="Li G."/>
            <person name="Viehrig K."/>
            <person name="Ye F."/>
            <person name="Su P."/>
            <person name="Kiefer A.F."/>
            <person name="Nichols A."/>
            <person name="Cepeda A.J."/>
            <person name="Yan W."/>
            <person name="Fan B."/>
            <person name="Jiang Y."/>
            <person name="Adhikari A."/>
            <person name="Zheng C.-J."/>
            <person name="Schuster L."/>
            <person name="Cowan T.M."/>
            <person name="Smanski M.J."/>
            <person name="Chevrette M.G."/>
            <person name="De Carvalho L.P.S."/>
            <person name="Shen B."/>
        </authorList>
    </citation>
    <scope>NUCLEOTIDE SEQUENCE [LARGE SCALE GENOMIC DNA]</scope>
    <source>
        <strain evidence="4 5">NPDC049639</strain>
    </source>
</reference>